<dbReference type="InterPro" id="IPR036638">
    <property type="entry name" value="HLH_DNA-bd_sf"/>
</dbReference>
<evidence type="ECO:0000256" key="1">
    <source>
        <dbReference type="ARBA" id="ARBA00004123"/>
    </source>
</evidence>
<dbReference type="Pfam" id="PF00010">
    <property type="entry name" value="HLH"/>
    <property type="match status" value="1"/>
</dbReference>
<keyword evidence="4" id="KW-0539">Nucleus</keyword>
<dbReference type="GO" id="GO:0005634">
    <property type="term" value="C:nucleus"/>
    <property type="evidence" value="ECO:0007669"/>
    <property type="project" value="UniProtKB-SubCell"/>
</dbReference>
<reference evidence="6 7" key="1">
    <citation type="submission" date="2024-01" db="EMBL/GenBank/DDBJ databases">
        <title>The complete chloroplast genome sequence of Lithospermum erythrorhizon: insights into the phylogenetic relationship among Boraginaceae species and the maternal lineages of purple gromwells.</title>
        <authorList>
            <person name="Okada T."/>
            <person name="Watanabe K."/>
        </authorList>
    </citation>
    <scope>NUCLEOTIDE SEQUENCE [LARGE SCALE GENOMIC DNA]</scope>
</reference>
<dbReference type="InterPro" id="IPR011598">
    <property type="entry name" value="bHLH_dom"/>
</dbReference>
<evidence type="ECO:0000313" key="7">
    <source>
        <dbReference type="Proteomes" id="UP001454036"/>
    </source>
</evidence>
<evidence type="ECO:0000259" key="5">
    <source>
        <dbReference type="PROSITE" id="PS50888"/>
    </source>
</evidence>
<gene>
    <name evidence="6" type="ORF">LIER_10786</name>
</gene>
<feature type="domain" description="BHLH" evidence="5">
    <location>
        <begin position="345"/>
        <end position="394"/>
    </location>
</feature>
<sequence length="536" mass="60012">MDSIFLLGDGERSNILQHMMKLFGCTYICLWQYLPKPSNCLLFFDGVYRGLANNNQPSSSSPAGGSRTQRLFDQYRLAVFNIIDNNGVPGLAFKNQSPFMEFKLVDIQRLASIGVQLQFYQEAGVKMAVFMGCNNGEIEIGFNNDTQVDLEMKMKNWFSEDFSALPRELLISLDQNRPSSSSSSMLSLSVDSSELYSPLLFNIPTSSYIQEPPSESILNQTSIDHSGPIQISTPSAQSIQSLSRIRNVQLPNQEIEDDALRKAMLAVMTSPSSSSSYLQSQRNIPTNYQEQPNEATAFSRYNTRSSLLPTTSSRTQKSNMFKRAITFYRGVALIQRQEQLQRGGPRSTLHMISERKRREKLNESFQVLRKLLPPGTKKDKASVLASTTEYLTTLKSQVAELAQRNQILETQLLVPREKATEQEGGSSTASSSSRERVVVLIVPVDQSTSEEGRVVDLQVAVLRGQSFSMLDLAICVLEYLKLVNNVSVMSIQANTRALHDESSSMINISIRLRIEGDEWDESAFQEAIRRVVADLS</sequence>
<dbReference type="SUPFAM" id="SSF47459">
    <property type="entry name" value="HLH, helix-loop-helix DNA-binding domain"/>
    <property type="match status" value="1"/>
</dbReference>
<accession>A0AAV3PMX8</accession>
<dbReference type="Pfam" id="PF23132">
    <property type="entry name" value="DUF7049"/>
    <property type="match status" value="1"/>
</dbReference>
<protein>
    <submittedName>
        <fullName evidence="6">Basic helix-loop-helix transcription factor</fullName>
    </submittedName>
</protein>
<dbReference type="GO" id="GO:0046983">
    <property type="term" value="F:protein dimerization activity"/>
    <property type="evidence" value="ECO:0007669"/>
    <property type="project" value="InterPro"/>
</dbReference>
<dbReference type="EMBL" id="BAABME010001950">
    <property type="protein sequence ID" value="GAA0152267.1"/>
    <property type="molecule type" value="Genomic_DNA"/>
</dbReference>
<dbReference type="Gene3D" id="4.10.280.10">
    <property type="entry name" value="Helix-loop-helix DNA-binding domain"/>
    <property type="match status" value="1"/>
</dbReference>
<evidence type="ECO:0000313" key="6">
    <source>
        <dbReference type="EMBL" id="GAA0152267.1"/>
    </source>
</evidence>
<keyword evidence="2" id="KW-0805">Transcription regulation</keyword>
<name>A0AAV3PMX8_LITER</name>
<dbReference type="SMART" id="SM00353">
    <property type="entry name" value="HLH"/>
    <property type="match status" value="1"/>
</dbReference>
<dbReference type="PROSITE" id="PS50888">
    <property type="entry name" value="BHLH"/>
    <property type="match status" value="1"/>
</dbReference>
<evidence type="ECO:0000256" key="2">
    <source>
        <dbReference type="ARBA" id="ARBA00023015"/>
    </source>
</evidence>
<dbReference type="Pfam" id="PF23133">
    <property type="entry name" value="DUF7050"/>
    <property type="match status" value="1"/>
</dbReference>
<keyword evidence="3" id="KW-0804">Transcription</keyword>
<dbReference type="Proteomes" id="UP001454036">
    <property type="component" value="Unassembled WGS sequence"/>
</dbReference>
<dbReference type="PANTHER" id="PTHR46665:SF1">
    <property type="entry name" value="SPERMATOGENESIS- AND OOGENESIS-SPECIFIC BASIC HELIX-LOOP-HELIX-CONTAINING PROTEIN 1"/>
    <property type="match status" value="1"/>
</dbReference>
<comment type="subcellular location">
    <subcellularLocation>
        <location evidence="1">Nucleus</location>
    </subcellularLocation>
</comment>
<dbReference type="InterPro" id="IPR044658">
    <property type="entry name" value="bHLH92/bHLH041-like"/>
</dbReference>
<proteinExistence type="predicted"/>
<organism evidence="6 7">
    <name type="scientific">Lithospermum erythrorhizon</name>
    <name type="common">Purple gromwell</name>
    <name type="synonym">Lithospermum officinale var. erythrorhizon</name>
    <dbReference type="NCBI Taxonomy" id="34254"/>
    <lineage>
        <taxon>Eukaryota</taxon>
        <taxon>Viridiplantae</taxon>
        <taxon>Streptophyta</taxon>
        <taxon>Embryophyta</taxon>
        <taxon>Tracheophyta</taxon>
        <taxon>Spermatophyta</taxon>
        <taxon>Magnoliopsida</taxon>
        <taxon>eudicotyledons</taxon>
        <taxon>Gunneridae</taxon>
        <taxon>Pentapetalae</taxon>
        <taxon>asterids</taxon>
        <taxon>lamiids</taxon>
        <taxon>Boraginales</taxon>
        <taxon>Boraginaceae</taxon>
        <taxon>Boraginoideae</taxon>
        <taxon>Lithospermeae</taxon>
        <taxon>Lithospermum</taxon>
    </lineage>
</organism>
<evidence type="ECO:0000256" key="3">
    <source>
        <dbReference type="ARBA" id="ARBA00023163"/>
    </source>
</evidence>
<dbReference type="InterPro" id="IPR055478">
    <property type="entry name" value="DUF7050"/>
</dbReference>
<comment type="caution">
    <text evidence="6">The sequence shown here is derived from an EMBL/GenBank/DDBJ whole genome shotgun (WGS) entry which is preliminary data.</text>
</comment>
<dbReference type="InterPro" id="IPR055477">
    <property type="entry name" value="DUF7049"/>
</dbReference>
<evidence type="ECO:0000256" key="4">
    <source>
        <dbReference type="ARBA" id="ARBA00023242"/>
    </source>
</evidence>
<dbReference type="PANTHER" id="PTHR46665">
    <property type="entry name" value="TRANSCRIPTION FACTOR BHLH041-RELATED-RELATED"/>
    <property type="match status" value="1"/>
</dbReference>
<keyword evidence="7" id="KW-1185">Reference proteome</keyword>
<dbReference type="AlphaFoldDB" id="A0AAV3PMX8"/>